<dbReference type="PANTHER" id="PTHR46419">
    <property type="entry name" value="ADP-RIBOSYLATION FACTOR GTPASE-ACTIVATING PROTEIN AGD5"/>
    <property type="match status" value="1"/>
</dbReference>
<dbReference type="Proteomes" id="UP000596660">
    <property type="component" value="Unplaced"/>
</dbReference>
<dbReference type="EnsemblPlants" id="AUR62016911-RA">
    <property type="protein sequence ID" value="AUR62016911-RA:cds"/>
    <property type="gene ID" value="AUR62016911"/>
</dbReference>
<dbReference type="SMART" id="SM00105">
    <property type="entry name" value="ArfGap"/>
    <property type="match status" value="1"/>
</dbReference>
<dbReference type="CDD" id="cd08204">
    <property type="entry name" value="ArfGap"/>
    <property type="match status" value="1"/>
</dbReference>
<evidence type="ECO:0000256" key="3">
    <source>
        <dbReference type="ARBA" id="ARBA00022771"/>
    </source>
</evidence>
<evidence type="ECO:0000256" key="4">
    <source>
        <dbReference type="ARBA" id="ARBA00022833"/>
    </source>
</evidence>
<feature type="compositionally biased region" description="Polar residues" evidence="6">
    <location>
        <begin position="185"/>
        <end position="196"/>
    </location>
</feature>
<dbReference type="GO" id="GO:0008270">
    <property type="term" value="F:zinc ion binding"/>
    <property type="evidence" value="ECO:0007669"/>
    <property type="project" value="UniProtKB-KW"/>
</dbReference>
<reference evidence="8" key="2">
    <citation type="submission" date="2021-03" db="UniProtKB">
        <authorList>
            <consortium name="EnsemblPlants"/>
        </authorList>
    </citation>
    <scope>IDENTIFICATION</scope>
</reference>
<feature type="compositionally biased region" description="Basic and acidic residues" evidence="6">
    <location>
        <begin position="198"/>
        <end position="210"/>
    </location>
</feature>
<feature type="region of interest" description="Disordered" evidence="6">
    <location>
        <begin position="172"/>
        <end position="236"/>
    </location>
</feature>
<evidence type="ECO:0000313" key="9">
    <source>
        <dbReference type="Proteomes" id="UP000596660"/>
    </source>
</evidence>
<keyword evidence="1" id="KW-0343">GTPase activation</keyword>
<keyword evidence="4" id="KW-0862">Zinc</keyword>
<dbReference type="Gene3D" id="1.10.220.150">
    <property type="entry name" value="Arf GTPase activating protein"/>
    <property type="match status" value="1"/>
</dbReference>
<dbReference type="Pfam" id="PF01412">
    <property type="entry name" value="ArfGap"/>
    <property type="match status" value="1"/>
</dbReference>
<gene>
    <name evidence="8" type="primary">LOC110706815</name>
</gene>
<dbReference type="GO" id="GO:0005096">
    <property type="term" value="F:GTPase activator activity"/>
    <property type="evidence" value="ECO:0007669"/>
    <property type="project" value="UniProtKB-KW"/>
</dbReference>
<dbReference type="AlphaFoldDB" id="A0A803LPN2"/>
<dbReference type="Gramene" id="AUR62016911-RA">
    <property type="protein sequence ID" value="AUR62016911-RA:cds"/>
    <property type="gene ID" value="AUR62016911"/>
</dbReference>
<dbReference type="InterPro" id="IPR001164">
    <property type="entry name" value="ArfGAP_dom"/>
</dbReference>
<evidence type="ECO:0000256" key="5">
    <source>
        <dbReference type="PROSITE-ProRule" id="PRU00288"/>
    </source>
</evidence>
<dbReference type="KEGG" id="cqi:110706815"/>
<dbReference type="FunFam" id="1.10.220.150:FF:000009">
    <property type="entry name" value="stromal membrane-associated protein 1 isoform X1"/>
    <property type="match status" value="1"/>
</dbReference>
<sequence>MFWSRKRSTMNPKPAVSTSARHIKILEGLLKLPENKKCADCRSKAPRWASINLGIFICLQCSGIHRSLGVHISKVRSTTLDTWLPEQVALMQAVGNDKSNAYWEAELPVNYDSNQIENFIHAKYVEKRWIPRNSKAKLISSSSSKEQLTFSRSTRRFGAIAEWTNNQHICKERRDCSTAERDRASSSPSNTEDLTGNKNEHQHQQQEKNENCQPSMKFSLKPKSVNGKPTEPAQVIPRILPNASLWKSEQEQLKIKSSTANAMTAVPFSKADSECFITLCMDDSSDNDSSFDTSSWVHFDSDQESSTSEGKVVPNSAVEKASIYEPNLTLKSSASKVNPEPMTVDVLMVTAPFSNGHSGEHQKYVTNDNQSLSEKPNMLSSPSVHLQRLAMLAEGVSSTNAPTSAGSIHHQMNVNGNGAVGTIGTQMPVQNSQAVNLAMNSTPYTMSSLYTPAIPLRRVSTAPSRRPPAALPVSGYDYDFSFLTQGMFTKR</sequence>
<evidence type="ECO:0000256" key="2">
    <source>
        <dbReference type="ARBA" id="ARBA00022723"/>
    </source>
</evidence>
<feature type="compositionally biased region" description="Basic and acidic residues" evidence="6">
    <location>
        <begin position="172"/>
        <end position="184"/>
    </location>
</feature>
<name>A0A803LPN2_CHEQI</name>
<dbReference type="InterPro" id="IPR037278">
    <property type="entry name" value="ARFGAP/RecO"/>
</dbReference>
<keyword evidence="9" id="KW-1185">Reference proteome</keyword>
<reference evidence="8" key="1">
    <citation type="journal article" date="2017" name="Nature">
        <title>The genome of Chenopodium quinoa.</title>
        <authorList>
            <person name="Jarvis D.E."/>
            <person name="Ho Y.S."/>
            <person name="Lightfoot D.J."/>
            <person name="Schmoeckel S.M."/>
            <person name="Li B."/>
            <person name="Borm T.J.A."/>
            <person name="Ohyanagi H."/>
            <person name="Mineta K."/>
            <person name="Michell C.T."/>
            <person name="Saber N."/>
            <person name="Kharbatia N.M."/>
            <person name="Rupper R.R."/>
            <person name="Sharp A.R."/>
            <person name="Dally N."/>
            <person name="Boughton B.A."/>
            <person name="Woo Y.H."/>
            <person name="Gao G."/>
            <person name="Schijlen E.G.W.M."/>
            <person name="Guo X."/>
            <person name="Momin A.A."/>
            <person name="Negrao S."/>
            <person name="Al-Babili S."/>
            <person name="Gehring C."/>
            <person name="Roessner U."/>
            <person name="Jung C."/>
            <person name="Murphy K."/>
            <person name="Arold S.T."/>
            <person name="Gojobori T."/>
            <person name="van der Linden C.G."/>
            <person name="van Loo E.N."/>
            <person name="Jellen E.N."/>
            <person name="Maughan P.J."/>
            <person name="Tester M."/>
        </authorList>
    </citation>
    <scope>NUCLEOTIDE SEQUENCE [LARGE SCALE GENOMIC DNA]</scope>
    <source>
        <strain evidence="8">cv. PI 614886</strain>
    </source>
</reference>
<evidence type="ECO:0000256" key="6">
    <source>
        <dbReference type="SAM" id="MobiDB-lite"/>
    </source>
</evidence>
<evidence type="ECO:0000313" key="8">
    <source>
        <dbReference type="EnsemblPlants" id="AUR62016911-RA:cds"/>
    </source>
</evidence>
<organism evidence="8 9">
    <name type="scientific">Chenopodium quinoa</name>
    <name type="common">Quinoa</name>
    <dbReference type="NCBI Taxonomy" id="63459"/>
    <lineage>
        <taxon>Eukaryota</taxon>
        <taxon>Viridiplantae</taxon>
        <taxon>Streptophyta</taxon>
        <taxon>Embryophyta</taxon>
        <taxon>Tracheophyta</taxon>
        <taxon>Spermatophyta</taxon>
        <taxon>Magnoliopsida</taxon>
        <taxon>eudicotyledons</taxon>
        <taxon>Gunneridae</taxon>
        <taxon>Pentapetalae</taxon>
        <taxon>Caryophyllales</taxon>
        <taxon>Chenopodiaceae</taxon>
        <taxon>Chenopodioideae</taxon>
        <taxon>Atripliceae</taxon>
        <taxon>Chenopodium</taxon>
    </lineage>
</organism>
<dbReference type="GeneID" id="110706815"/>
<dbReference type="OrthoDB" id="10266696at2759"/>
<keyword evidence="2" id="KW-0479">Metal-binding</keyword>
<dbReference type="RefSeq" id="XP_021740464.1">
    <property type="nucleotide sequence ID" value="XM_021884772.1"/>
</dbReference>
<dbReference type="PANTHER" id="PTHR46419:SF3">
    <property type="entry name" value="ADP-RIBOSYLATION FACTOR GTPASE-ACTIVATING PROTEIN AGD15-RELATED"/>
    <property type="match status" value="1"/>
</dbReference>
<feature type="domain" description="Arf-GAP" evidence="7">
    <location>
        <begin position="23"/>
        <end position="137"/>
    </location>
</feature>
<accession>A0A803LPN2</accession>
<evidence type="ECO:0000259" key="7">
    <source>
        <dbReference type="PROSITE" id="PS50115"/>
    </source>
</evidence>
<evidence type="ECO:0000256" key="1">
    <source>
        <dbReference type="ARBA" id="ARBA00022468"/>
    </source>
</evidence>
<dbReference type="InterPro" id="IPR044520">
    <property type="entry name" value="ARF_GAP_AGD5/15"/>
</dbReference>
<dbReference type="SMR" id="A0A803LPN2"/>
<proteinExistence type="predicted"/>
<protein>
    <recommendedName>
        <fullName evidence="7">Arf-GAP domain-containing protein</fullName>
    </recommendedName>
</protein>
<dbReference type="OMA" id="WIPRNSK"/>
<dbReference type="InterPro" id="IPR038508">
    <property type="entry name" value="ArfGAP_dom_sf"/>
</dbReference>
<dbReference type="PROSITE" id="PS50115">
    <property type="entry name" value="ARFGAP"/>
    <property type="match status" value="1"/>
</dbReference>
<dbReference type="PRINTS" id="PR00405">
    <property type="entry name" value="REVINTRACTNG"/>
</dbReference>
<dbReference type="SUPFAM" id="SSF57863">
    <property type="entry name" value="ArfGap/RecO-like zinc finger"/>
    <property type="match status" value="1"/>
</dbReference>
<keyword evidence="3 5" id="KW-0863">Zinc-finger</keyword>